<protein>
    <recommendedName>
        <fullName evidence="4">YncE family protein</fullName>
    </recommendedName>
</protein>
<name>A0A8T8HXG4_9PSEU</name>
<dbReference type="InterPro" id="IPR051200">
    <property type="entry name" value="Host-pathogen_enzymatic-act"/>
</dbReference>
<reference evidence="2" key="1">
    <citation type="submission" date="2021-04" db="EMBL/GenBank/DDBJ databases">
        <title>Saccharothrix algeriensis WGS.</title>
        <authorList>
            <person name="Stuskova K."/>
            <person name="Hakalova E."/>
            <person name="Tebbal A.B."/>
            <person name="Eichmeier A."/>
        </authorList>
    </citation>
    <scope>NUCLEOTIDE SEQUENCE</scope>
    <source>
        <strain evidence="2">NRRL B-24137</strain>
    </source>
</reference>
<dbReference type="NCBIfam" id="TIGR02276">
    <property type="entry name" value="beta_rpt_yvtn"/>
    <property type="match status" value="2"/>
</dbReference>
<evidence type="ECO:0000256" key="1">
    <source>
        <dbReference type="SAM" id="SignalP"/>
    </source>
</evidence>
<organism evidence="2 3">
    <name type="scientific">Saccharothrix algeriensis</name>
    <dbReference type="NCBI Taxonomy" id="173560"/>
    <lineage>
        <taxon>Bacteria</taxon>
        <taxon>Bacillati</taxon>
        <taxon>Actinomycetota</taxon>
        <taxon>Actinomycetes</taxon>
        <taxon>Pseudonocardiales</taxon>
        <taxon>Pseudonocardiaceae</taxon>
        <taxon>Saccharothrix</taxon>
    </lineage>
</organism>
<evidence type="ECO:0008006" key="4">
    <source>
        <dbReference type="Google" id="ProtNLM"/>
    </source>
</evidence>
<feature type="chain" id="PRO_5035824126" description="YncE family protein" evidence="1">
    <location>
        <begin position="18"/>
        <end position="348"/>
    </location>
</feature>
<dbReference type="InterPro" id="IPR015943">
    <property type="entry name" value="WD40/YVTN_repeat-like_dom_sf"/>
</dbReference>
<dbReference type="PANTHER" id="PTHR47197:SF3">
    <property type="entry name" value="DIHYDRO-HEME D1 DEHYDROGENASE"/>
    <property type="match status" value="1"/>
</dbReference>
<sequence length="348" mass="35648">MAGLLAAAALVAPPASAGSGRPEVIATVDVKVEPFGATTSPDGRTVWVANSGPLDGHTGNRGRTVTVLDAKTHRVQSVIEVGVFPEDIAFARGGRQAFVTNSTSATVSVIDTRTRRVTQTIDLAPVPMTYPFGIIASRDGKKVYVTTFGGASDAGIAVLDNRDPHDVKLGGTISLPGFTGRPALTPDGSLLVVPRGQIRGGAAPEAALVDTATDRVVATVPLSDAGAPQAASVTPDGKYADVGIFGGVLGGRGGVAVVDLARRTTVKLIATPAPEVHGVRVSPDGRLVIATLFRSASISIIDTRTREITDTIGVGAKPNDIAFTGNGRRALVTNQGETTVSVVSLPRR</sequence>
<keyword evidence="1" id="KW-0732">Signal</keyword>
<dbReference type="InterPro" id="IPR011044">
    <property type="entry name" value="Quino_amine_DH_bsu"/>
</dbReference>
<feature type="signal peptide" evidence="1">
    <location>
        <begin position="1"/>
        <end position="17"/>
    </location>
</feature>
<dbReference type="PANTHER" id="PTHR47197">
    <property type="entry name" value="PROTEIN NIRF"/>
    <property type="match status" value="1"/>
</dbReference>
<evidence type="ECO:0000313" key="2">
    <source>
        <dbReference type="EMBL" id="QTR03303.1"/>
    </source>
</evidence>
<evidence type="ECO:0000313" key="3">
    <source>
        <dbReference type="Proteomes" id="UP000671828"/>
    </source>
</evidence>
<proteinExistence type="predicted"/>
<dbReference type="Proteomes" id="UP000671828">
    <property type="component" value="Chromosome"/>
</dbReference>
<dbReference type="Gene3D" id="2.130.10.10">
    <property type="entry name" value="YVTN repeat-like/Quinoprotein amine dehydrogenase"/>
    <property type="match status" value="3"/>
</dbReference>
<dbReference type="InterPro" id="IPR011964">
    <property type="entry name" value="YVTN_b-propeller_repeat"/>
</dbReference>
<gene>
    <name evidence="2" type="ORF">J7S33_30985</name>
</gene>
<dbReference type="AlphaFoldDB" id="A0A8T8HXG4"/>
<dbReference type="SUPFAM" id="SSF50969">
    <property type="entry name" value="YVTN repeat-like/Quinoprotein amine dehydrogenase"/>
    <property type="match status" value="1"/>
</dbReference>
<dbReference type="EMBL" id="CP072788">
    <property type="protein sequence ID" value="QTR03303.1"/>
    <property type="molecule type" value="Genomic_DNA"/>
</dbReference>
<accession>A0A8T8HXG4</accession>